<keyword evidence="2 8" id="KW-0812">Transmembrane</keyword>
<evidence type="ECO:0000256" key="4">
    <source>
        <dbReference type="ARBA" id="ARBA00023040"/>
    </source>
</evidence>
<organism evidence="10 11">
    <name type="scientific">Dimorphilus gyrociliatus</name>
    <dbReference type="NCBI Taxonomy" id="2664684"/>
    <lineage>
        <taxon>Eukaryota</taxon>
        <taxon>Metazoa</taxon>
        <taxon>Spiralia</taxon>
        <taxon>Lophotrochozoa</taxon>
        <taxon>Annelida</taxon>
        <taxon>Polychaeta</taxon>
        <taxon>Polychaeta incertae sedis</taxon>
        <taxon>Dinophilidae</taxon>
        <taxon>Dimorphilus</taxon>
    </lineage>
</organism>
<keyword evidence="6" id="KW-0675">Receptor</keyword>
<reference evidence="10 11" key="1">
    <citation type="submission" date="2020-08" db="EMBL/GenBank/DDBJ databases">
        <authorList>
            <person name="Hejnol A."/>
        </authorList>
    </citation>
    <scope>NUCLEOTIDE SEQUENCE [LARGE SCALE GENOMIC DNA]</scope>
</reference>
<evidence type="ECO:0000256" key="7">
    <source>
        <dbReference type="ARBA" id="ARBA00023224"/>
    </source>
</evidence>
<dbReference type="GO" id="GO:0005886">
    <property type="term" value="C:plasma membrane"/>
    <property type="evidence" value="ECO:0007669"/>
    <property type="project" value="TreeGrafter"/>
</dbReference>
<evidence type="ECO:0000313" key="10">
    <source>
        <dbReference type="EMBL" id="CAD5123325.1"/>
    </source>
</evidence>
<keyword evidence="4" id="KW-0297">G-protein coupled receptor</keyword>
<dbReference type="Gene3D" id="1.20.1070.10">
    <property type="entry name" value="Rhodopsin 7-helix transmembrane proteins"/>
    <property type="match status" value="1"/>
</dbReference>
<evidence type="ECO:0000256" key="5">
    <source>
        <dbReference type="ARBA" id="ARBA00023136"/>
    </source>
</evidence>
<keyword evidence="5 8" id="KW-0472">Membrane</keyword>
<comment type="caution">
    <text evidence="10">The sequence shown here is derived from an EMBL/GenBank/DDBJ whole genome shotgun (WGS) entry which is preliminary data.</text>
</comment>
<evidence type="ECO:0000259" key="9">
    <source>
        <dbReference type="PROSITE" id="PS50262"/>
    </source>
</evidence>
<feature type="transmembrane region" description="Helical" evidence="8">
    <location>
        <begin position="50"/>
        <end position="73"/>
    </location>
</feature>
<name>A0A7I8W495_9ANNE</name>
<feature type="transmembrane region" description="Helical" evidence="8">
    <location>
        <begin position="190"/>
        <end position="214"/>
    </location>
</feature>
<dbReference type="InterPro" id="IPR000276">
    <property type="entry name" value="GPCR_Rhodpsn"/>
</dbReference>
<dbReference type="SUPFAM" id="SSF81321">
    <property type="entry name" value="Family A G protein-coupled receptor-like"/>
    <property type="match status" value="1"/>
</dbReference>
<feature type="transmembrane region" description="Helical" evidence="8">
    <location>
        <begin position="15"/>
        <end position="38"/>
    </location>
</feature>
<gene>
    <name evidence="10" type="ORF">DGYR_LOCUS11012</name>
</gene>
<sequence>MNQASKGEQEAISTLWLVSGPVLLIAGVIGHSIAIVILRSKRFSRQSLSLALLVLSATDLAVLLIGVNRYILLVIGIGDIRDKFDAICRIHTFLEYWLCQLSAWILVVMTGMRLTSILNPIKSNVIFTQCKVKLILLAVFVITLITNLHHLFLQNIEMFPNNGSNANSTFHPGCTIKDPYIEDILYKIDWIFSCIIPFCVILVGNVTIGIRLWYIKYVGDKALQKHMKGDYQNFLSITIMLMTVSLAFILLTGPLLIYQTEYVKFSRLDWPNFTFHSLQTIYYLNYVIDFYLYCIAGSNFRMALMQLLFKRKSKPCKKSMGHELTALTSTPPNAHKLSNTDDIY</sequence>
<dbReference type="PANTHER" id="PTHR24243:SF230">
    <property type="entry name" value="G-PROTEIN COUPLED RECEPTORS FAMILY 1 PROFILE DOMAIN-CONTAINING PROTEIN"/>
    <property type="match status" value="1"/>
</dbReference>
<evidence type="ECO:0000256" key="2">
    <source>
        <dbReference type="ARBA" id="ARBA00022692"/>
    </source>
</evidence>
<dbReference type="InterPro" id="IPR017452">
    <property type="entry name" value="GPCR_Rhodpsn_7TM"/>
</dbReference>
<evidence type="ECO:0000256" key="8">
    <source>
        <dbReference type="SAM" id="Phobius"/>
    </source>
</evidence>
<proteinExistence type="predicted"/>
<dbReference type="PROSITE" id="PS50262">
    <property type="entry name" value="G_PROTEIN_RECEP_F1_2"/>
    <property type="match status" value="1"/>
</dbReference>
<keyword evidence="3 8" id="KW-1133">Transmembrane helix</keyword>
<evidence type="ECO:0000256" key="6">
    <source>
        <dbReference type="ARBA" id="ARBA00023170"/>
    </source>
</evidence>
<feature type="transmembrane region" description="Helical" evidence="8">
    <location>
        <begin position="234"/>
        <end position="258"/>
    </location>
</feature>
<keyword evidence="7" id="KW-0807">Transducer</keyword>
<feature type="transmembrane region" description="Helical" evidence="8">
    <location>
        <begin position="93"/>
        <end position="114"/>
    </location>
</feature>
<evidence type="ECO:0000256" key="1">
    <source>
        <dbReference type="ARBA" id="ARBA00004141"/>
    </source>
</evidence>
<comment type="subcellular location">
    <subcellularLocation>
        <location evidence="1">Membrane</location>
        <topology evidence="1">Multi-pass membrane protein</topology>
    </subcellularLocation>
</comment>
<evidence type="ECO:0000256" key="3">
    <source>
        <dbReference type="ARBA" id="ARBA00022989"/>
    </source>
</evidence>
<dbReference type="OrthoDB" id="9990906at2759"/>
<dbReference type="PANTHER" id="PTHR24243">
    <property type="entry name" value="G-PROTEIN COUPLED RECEPTOR"/>
    <property type="match status" value="1"/>
</dbReference>
<dbReference type="AlphaFoldDB" id="A0A7I8W495"/>
<dbReference type="GO" id="GO:0004930">
    <property type="term" value="F:G protein-coupled receptor activity"/>
    <property type="evidence" value="ECO:0007669"/>
    <property type="project" value="UniProtKB-KW"/>
</dbReference>
<keyword evidence="11" id="KW-1185">Reference proteome</keyword>
<feature type="transmembrane region" description="Helical" evidence="8">
    <location>
        <begin position="134"/>
        <end position="153"/>
    </location>
</feature>
<dbReference type="EMBL" id="CAJFCJ010000019">
    <property type="protein sequence ID" value="CAD5123325.1"/>
    <property type="molecule type" value="Genomic_DNA"/>
</dbReference>
<dbReference type="Pfam" id="PF00001">
    <property type="entry name" value="7tm_1"/>
    <property type="match status" value="1"/>
</dbReference>
<dbReference type="Proteomes" id="UP000549394">
    <property type="component" value="Unassembled WGS sequence"/>
</dbReference>
<protein>
    <recommendedName>
        <fullName evidence="9">G-protein coupled receptors family 1 profile domain-containing protein</fullName>
    </recommendedName>
</protein>
<feature type="domain" description="G-protein coupled receptors family 1 profile" evidence="9">
    <location>
        <begin position="30"/>
        <end position="293"/>
    </location>
</feature>
<evidence type="ECO:0000313" key="11">
    <source>
        <dbReference type="Proteomes" id="UP000549394"/>
    </source>
</evidence>
<accession>A0A7I8W495</accession>